<protein>
    <submittedName>
        <fullName evidence="2">Uncharacterized protein</fullName>
    </submittedName>
</protein>
<evidence type="ECO:0000313" key="2">
    <source>
        <dbReference type="EMBL" id="MBC9247514.1"/>
    </source>
</evidence>
<organism evidence="2 3">
    <name type="scientific">Paracoccus amoyensis</name>
    <dbReference type="NCBI Taxonomy" id="2760093"/>
    <lineage>
        <taxon>Bacteria</taxon>
        <taxon>Pseudomonadati</taxon>
        <taxon>Pseudomonadota</taxon>
        <taxon>Alphaproteobacteria</taxon>
        <taxon>Rhodobacterales</taxon>
        <taxon>Paracoccaceae</taxon>
        <taxon>Paracoccus</taxon>
    </lineage>
</organism>
<sequence length="136" mass="15092">MAQRSLPPTDREDEDELRDESLSLWRIAFSPIIWAAHFLLCYAGAAIWCARVGPTQGTAFLRLSVLALTLIALGLIGWVGWRALQQWRPEASTADRLHHPENRHHFLGHAAVLLSLISVVGVIYVALPALFIGTCQ</sequence>
<feature type="transmembrane region" description="Helical" evidence="1">
    <location>
        <begin position="27"/>
        <end position="48"/>
    </location>
</feature>
<dbReference type="RefSeq" id="WP_187794019.1">
    <property type="nucleotide sequence ID" value="NZ_JACOQL010000004.1"/>
</dbReference>
<dbReference type="Proteomes" id="UP000608594">
    <property type="component" value="Unassembled WGS sequence"/>
</dbReference>
<dbReference type="AlphaFoldDB" id="A0A926GHS3"/>
<accession>A0A926GHS3</accession>
<proteinExistence type="predicted"/>
<feature type="transmembrane region" description="Helical" evidence="1">
    <location>
        <begin position="106"/>
        <end position="132"/>
    </location>
</feature>
<comment type="caution">
    <text evidence="2">The sequence shown here is derived from an EMBL/GenBank/DDBJ whole genome shotgun (WGS) entry which is preliminary data.</text>
</comment>
<gene>
    <name evidence="2" type="ORF">H4P12_12530</name>
</gene>
<reference evidence="2" key="1">
    <citation type="submission" date="2020-08" db="EMBL/GenBank/DDBJ databases">
        <title>Paracoccus amoyensis sp. nov., isolated from the surface seawater at coast of Xiamen, Fujian.</title>
        <authorList>
            <person name="Lyu L."/>
        </authorList>
    </citation>
    <scope>NUCLEOTIDE SEQUENCE</scope>
    <source>
        <strain evidence="2">11-3</strain>
    </source>
</reference>
<evidence type="ECO:0000256" key="1">
    <source>
        <dbReference type="SAM" id="Phobius"/>
    </source>
</evidence>
<keyword evidence="1" id="KW-0472">Membrane</keyword>
<name>A0A926GHS3_9RHOB</name>
<keyword evidence="1" id="KW-1133">Transmembrane helix</keyword>
<feature type="transmembrane region" description="Helical" evidence="1">
    <location>
        <begin position="60"/>
        <end position="81"/>
    </location>
</feature>
<keyword evidence="3" id="KW-1185">Reference proteome</keyword>
<keyword evidence="1" id="KW-0812">Transmembrane</keyword>
<dbReference type="EMBL" id="JACOQL010000004">
    <property type="protein sequence ID" value="MBC9247514.1"/>
    <property type="molecule type" value="Genomic_DNA"/>
</dbReference>
<evidence type="ECO:0000313" key="3">
    <source>
        <dbReference type="Proteomes" id="UP000608594"/>
    </source>
</evidence>